<comment type="similarity">
    <text evidence="2 10">Belongs to the TRM44 family.</text>
</comment>
<name>A0A3N0YHA5_ANAGA</name>
<dbReference type="GO" id="GO:0030488">
    <property type="term" value="P:tRNA methylation"/>
    <property type="evidence" value="ECO:0007669"/>
    <property type="project" value="UniProtKB-UniRule"/>
</dbReference>
<accession>A0A3N0YHA5</accession>
<evidence type="ECO:0000256" key="1">
    <source>
        <dbReference type="ARBA" id="ARBA00004496"/>
    </source>
</evidence>
<dbReference type="GO" id="GO:0008270">
    <property type="term" value="F:zinc ion binding"/>
    <property type="evidence" value="ECO:0007669"/>
    <property type="project" value="UniProtKB-KW"/>
</dbReference>
<evidence type="ECO:0000256" key="9">
    <source>
        <dbReference type="PROSITE-ProRule" id="PRU00723"/>
    </source>
</evidence>
<keyword evidence="9" id="KW-0863">Zinc-finger</keyword>
<keyword evidence="5 10" id="KW-0808">Transferase</keyword>
<dbReference type="EMBL" id="RJVU01042551">
    <property type="protein sequence ID" value="ROL45629.1"/>
    <property type="molecule type" value="Genomic_DNA"/>
</dbReference>
<sequence>MTEKRSAESLWSAADVWIKKPHVVNKRLCGVTVTEYRDVDTAELNQVLSGLLGTNIEMTDISVFLHADVVDEEHETAGRWCVGVRTIIPKVNKTGDCLFKEVIVKDIVGNAVTFIPFEVSGVGQVTLKSSNVYKIQLQLKPDEWKLFLRVLRPEQWYNDGVAYPKLSWLHSELLPKLSRWALESKASEFKSTLSLIPVEKYSILYQQLKEKYKALVKVWPEVTDPEKFVFEDVAIATYLLVLWGEERAENGTTTKQSFVDLGCGNGLLVHILNNEGHPGKGTDVRKRKIWDMYGPGTHLEENAITPSNGFLFPTTDWLIGNHSDELTPWIPVIAARQSSYSCRYFVLPCCFFDFCGKYQRRQCKKSQYKEYIDFITDVSTVCGFHTEEDCLRIPSTKRVCIIGKGRTYSEAEEAMVEERRYDYIRGREALFTSSGVSKNVNQCGHDGPHSDNAQDVSTPANDWVNGFQPREKTEAVRNCSALPRDFVDAVVLRVAEALLSLTERNLESSSCGDAWNTGGSLLISEVVNLLDQSTLQALKKECGGLQTLLKNNHQVFRVKGGRVFIRDWRTHTPAQSSRVTSKHKPPPSGALKTRLCWFHTHHPHGCPLPSEDCAFAHETCRMNIANPVQTLSNKSKTCVMRSIDFHRRKSPHWSIKRLLLREAMCCVNVRSMNNLEGHVGGWNLCGSLPLFSNVSGQDVPLRPVWVNRGQGLY</sequence>
<organism evidence="12 13">
    <name type="scientific">Anabarilius grahami</name>
    <name type="common">Kanglang fish</name>
    <name type="synonym">Barilius grahami</name>
    <dbReference type="NCBI Taxonomy" id="495550"/>
    <lineage>
        <taxon>Eukaryota</taxon>
        <taxon>Metazoa</taxon>
        <taxon>Chordata</taxon>
        <taxon>Craniata</taxon>
        <taxon>Vertebrata</taxon>
        <taxon>Euteleostomi</taxon>
        <taxon>Actinopterygii</taxon>
        <taxon>Neopterygii</taxon>
        <taxon>Teleostei</taxon>
        <taxon>Ostariophysi</taxon>
        <taxon>Cypriniformes</taxon>
        <taxon>Xenocyprididae</taxon>
        <taxon>Xenocypridinae</taxon>
        <taxon>Xenocypridinae incertae sedis</taxon>
        <taxon>Anabarilius</taxon>
    </lineage>
</organism>
<dbReference type="PANTHER" id="PTHR21210:SF0">
    <property type="entry name" value="TRNA (URACIL-O(2)-)-METHYLTRANSFERASE-RELATED"/>
    <property type="match status" value="1"/>
</dbReference>
<evidence type="ECO:0000313" key="12">
    <source>
        <dbReference type="EMBL" id="ROL45629.1"/>
    </source>
</evidence>
<keyword evidence="7 10" id="KW-0819">tRNA processing</keyword>
<dbReference type="GO" id="GO:0005737">
    <property type="term" value="C:cytoplasm"/>
    <property type="evidence" value="ECO:0007669"/>
    <property type="project" value="UniProtKB-SubCell"/>
</dbReference>
<dbReference type="InterPro" id="IPR000571">
    <property type="entry name" value="Znf_CCCH"/>
</dbReference>
<dbReference type="PANTHER" id="PTHR21210">
    <property type="entry name" value="TRNA (URACIL-O(2)-)-METHYLTRANSFERASE-RELATED"/>
    <property type="match status" value="1"/>
</dbReference>
<evidence type="ECO:0000256" key="6">
    <source>
        <dbReference type="ARBA" id="ARBA00022691"/>
    </source>
</evidence>
<keyword evidence="9" id="KW-0862">Zinc</keyword>
<evidence type="ECO:0000256" key="7">
    <source>
        <dbReference type="ARBA" id="ARBA00022694"/>
    </source>
</evidence>
<keyword evidence="13" id="KW-1185">Reference proteome</keyword>
<comment type="caution">
    <text evidence="12">The sequence shown here is derived from an EMBL/GenBank/DDBJ whole genome shotgun (WGS) entry which is preliminary data.</text>
</comment>
<comment type="catalytic activity">
    <reaction evidence="8 10">
        <text>uridine(44) in tRNA(Ser) + S-adenosyl-L-methionine = 2'-O-methyluridine(44) in tRNA(Ser) + S-adenosyl-L-homocysteine + H(+)</text>
        <dbReference type="Rhea" id="RHEA:43100"/>
        <dbReference type="Rhea" id="RHEA-COMP:10339"/>
        <dbReference type="Rhea" id="RHEA-COMP:10340"/>
        <dbReference type="ChEBI" id="CHEBI:15378"/>
        <dbReference type="ChEBI" id="CHEBI:57856"/>
        <dbReference type="ChEBI" id="CHEBI:59789"/>
        <dbReference type="ChEBI" id="CHEBI:65315"/>
        <dbReference type="ChEBI" id="CHEBI:74478"/>
        <dbReference type="EC" id="2.1.1.211"/>
    </reaction>
</comment>
<evidence type="ECO:0000256" key="2">
    <source>
        <dbReference type="ARBA" id="ARBA00009056"/>
    </source>
</evidence>
<evidence type="ECO:0000259" key="11">
    <source>
        <dbReference type="PROSITE" id="PS50103"/>
    </source>
</evidence>
<feature type="domain" description="C3H1-type" evidence="11">
    <location>
        <begin position="590"/>
        <end position="620"/>
    </location>
</feature>
<keyword evidence="3 10" id="KW-0963">Cytoplasm</keyword>
<evidence type="ECO:0000256" key="8">
    <source>
        <dbReference type="ARBA" id="ARBA00047957"/>
    </source>
</evidence>
<evidence type="ECO:0000256" key="10">
    <source>
        <dbReference type="RuleBase" id="RU368004"/>
    </source>
</evidence>
<dbReference type="OrthoDB" id="10047021at2759"/>
<dbReference type="InterPro" id="IPR011671">
    <property type="entry name" value="tRNA_uracil_MeTrfase"/>
</dbReference>
<evidence type="ECO:0000256" key="5">
    <source>
        <dbReference type="ARBA" id="ARBA00022679"/>
    </source>
</evidence>
<protein>
    <recommendedName>
        <fullName evidence="10">tRNA (uracil-O(2)-)-methyltransferase</fullName>
        <ecNumber evidence="10">2.1.1.211</ecNumber>
    </recommendedName>
</protein>
<dbReference type="Proteomes" id="UP000281406">
    <property type="component" value="Unassembled WGS sequence"/>
</dbReference>
<feature type="zinc finger region" description="C3H1-type" evidence="9">
    <location>
        <begin position="590"/>
        <end position="620"/>
    </location>
</feature>
<dbReference type="EC" id="2.1.1.211" evidence="10"/>
<gene>
    <name evidence="12" type="ORF">DPX16_17745</name>
</gene>
<reference evidence="12 13" key="1">
    <citation type="submission" date="2018-10" db="EMBL/GenBank/DDBJ databases">
        <title>Genome assembly for a Yunnan-Guizhou Plateau 3E fish, Anabarilius grahami (Regan), and its evolutionary and genetic applications.</title>
        <authorList>
            <person name="Jiang W."/>
        </authorList>
    </citation>
    <scope>NUCLEOTIDE SEQUENCE [LARGE SCALE GENOMIC DNA]</scope>
    <source>
        <strain evidence="12">AG-KIZ</strain>
        <tissue evidence="12">Muscle</tissue>
    </source>
</reference>
<comment type="subcellular location">
    <subcellularLocation>
        <location evidence="1 10">Cytoplasm</location>
    </subcellularLocation>
</comment>
<dbReference type="Pfam" id="PF07757">
    <property type="entry name" value="AdoMet_MTase"/>
    <property type="match status" value="1"/>
</dbReference>
<comment type="function">
    <text evidence="10">Adenosyl-L-methionine (AdoMet)-dependent tRNA (uracil-O(2)-)-methyltransferase.</text>
</comment>
<evidence type="ECO:0000313" key="13">
    <source>
        <dbReference type="Proteomes" id="UP000281406"/>
    </source>
</evidence>
<keyword evidence="6 10" id="KW-0949">S-adenosyl-L-methionine</keyword>
<keyword evidence="9" id="KW-0479">Metal-binding</keyword>
<keyword evidence="4 10" id="KW-0489">Methyltransferase</keyword>
<dbReference type="PROSITE" id="PS50103">
    <property type="entry name" value="ZF_C3H1"/>
    <property type="match status" value="1"/>
</dbReference>
<evidence type="ECO:0000256" key="4">
    <source>
        <dbReference type="ARBA" id="ARBA00022603"/>
    </source>
</evidence>
<proteinExistence type="inferred from homology"/>
<evidence type="ECO:0000256" key="3">
    <source>
        <dbReference type="ARBA" id="ARBA00022490"/>
    </source>
</evidence>
<dbReference type="AlphaFoldDB" id="A0A3N0YHA5"/>
<dbReference type="GO" id="GO:0141101">
    <property type="term" value="F:tRNA(Ser) (uridine(44)-2'-O-)-methyltransferase activity"/>
    <property type="evidence" value="ECO:0007669"/>
    <property type="project" value="UniProtKB-EC"/>
</dbReference>